<accession>A0A378UA90</accession>
<dbReference type="UniPathway" id="UPA00034">
    <property type="reaction ID" value="UER00017"/>
</dbReference>
<evidence type="ECO:0000313" key="13">
    <source>
        <dbReference type="Proteomes" id="UP000255389"/>
    </source>
</evidence>
<dbReference type="PROSITE" id="PS00666">
    <property type="entry name" value="DHDPS_2"/>
    <property type="match status" value="1"/>
</dbReference>
<comment type="similarity">
    <text evidence="3">Belongs to the DapA family.</text>
</comment>
<organism evidence="12 13">
    <name type="scientific">Mycolicibacterium fortuitum</name>
    <name type="common">Mycobacterium fortuitum</name>
    <dbReference type="NCBI Taxonomy" id="1766"/>
    <lineage>
        <taxon>Bacteria</taxon>
        <taxon>Bacillati</taxon>
        <taxon>Actinomycetota</taxon>
        <taxon>Actinomycetes</taxon>
        <taxon>Mycobacteriales</taxon>
        <taxon>Mycobacteriaceae</taxon>
        <taxon>Mycolicibacterium</taxon>
    </lineage>
</organism>
<reference evidence="12 13" key="1">
    <citation type="submission" date="2018-06" db="EMBL/GenBank/DDBJ databases">
        <authorList>
            <consortium name="Pathogen Informatics"/>
            <person name="Doyle S."/>
        </authorList>
    </citation>
    <scope>NUCLEOTIDE SEQUENCE [LARGE SCALE GENOMIC DNA]</scope>
    <source>
        <strain evidence="12 13">NCTC1542</strain>
    </source>
</reference>
<dbReference type="Proteomes" id="UP000255389">
    <property type="component" value="Unassembled WGS sequence"/>
</dbReference>
<evidence type="ECO:0000313" key="12">
    <source>
        <dbReference type="EMBL" id="STZ73579.1"/>
    </source>
</evidence>
<dbReference type="EC" id="4.3.3.7" evidence="4"/>
<comment type="pathway">
    <text evidence="2">Amino-acid biosynthesis; L-lysine biosynthesis via DAP pathway; (S)-tetrahydrodipicolinate from L-aspartate: step 3/4.</text>
</comment>
<evidence type="ECO:0000256" key="9">
    <source>
        <dbReference type="ARBA" id="ARBA00023239"/>
    </source>
</evidence>
<keyword evidence="7" id="KW-0220">Diaminopimelate biosynthesis</keyword>
<keyword evidence="6" id="KW-0028">Amino-acid biosynthesis</keyword>
<keyword evidence="10" id="KW-0704">Schiff base</keyword>
<keyword evidence="9 12" id="KW-0456">Lyase</keyword>
<dbReference type="InterPro" id="IPR013785">
    <property type="entry name" value="Aldolase_TIM"/>
</dbReference>
<dbReference type="GO" id="GO:0008840">
    <property type="term" value="F:4-hydroxy-tetrahydrodipicolinate synthase activity"/>
    <property type="evidence" value="ECO:0007669"/>
    <property type="project" value="UniProtKB-EC"/>
</dbReference>
<evidence type="ECO:0000256" key="1">
    <source>
        <dbReference type="ARBA" id="ARBA00003294"/>
    </source>
</evidence>
<comment type="function">
    <text evidence="1">Catalyzes the condensation of (S)-aspartate-beta-semialdehyde [(S)-ASA] and pyruvate to 4-hydroxy-tetrahydrodipicolinate (HTPA).</text>
</comment>
<dbReference type="InterPro" id="IPR002220">
    <property type="entry name" value="DapA-like"/>
</dbReference>
<sequence>MVTPFKPDGSLDLDAAARLANRLVDAGCDGLVLSGTTGESPTTTDDEKLALLRTVLEAVGDRARIIAGAGSYDTAHSVHMAKACAAEGAHGLLVVTPYYSRPPQAGLVAHFAAVADATALPNLLYDIPPRSSIPIAWETIQALAGHPNIVGVKDAKGDLHGGGQILAETGLAYYSGDDTLNLPWLAMVRSVSSASGDMWPPVSCETC</sequence>
<dbReference type="GO" id="GO:0005829">
    <property type="term" value="C:cytosol"/>
    <property type="evidence" value="ECO:0007669"/>
    <property type="project" value="TreeGrafter"/>
</dbReference>
<dbReference type="Pfam" id="PF00701">
    <property type="entry name" value="DHDPS"/>
    <property type="match status" value="1"/>
</dbReference>
<dbReference type="InterPro" id="IPR020624">
    <property type="entry name" value="Schiff_base-form_aldolases_CS"/>
</dbReference>
<dbReference type="EMBL" id="UGQY01000001">
    <property type="protein sequence ID" value="STZ73579.1"/>
    <property type="molecule type" value="Genomic_DNA"/>
</dbReference>
<dbReference type="SUPFAM" id="SSF51569">
    <property type="entry name" value="Aldolase"/>
    <property type="match status" value="1"/>
</dbReference>
<dbReference type="InterPro" id="IPR005263">
    <property type="entry name" value="DapA"/>
</dbReference>
<evidence type="ECO:0000256" key="7">
    <source>
        <dbReference type="ARBA" id="ARBA00022915"/>
    </source>
</evidence>
<evidence type="ECO:0000256" key="4">
    <source>
        <dbReference type="ARBA" id="ARBA00012086"/>
    </source>
</evidence>
<protein>
    <recommendedName>
        <fullName evidence="4">4-hydroxy-tetrahydrodipicolinate synthase</fullName>
        <ecNumber evidence="4">4.3.3.7</ecNumber>
    </recommendedName>
</protein>
<dbReference type="GO" id="GO:0019877">
    <property type="term" value="P:diaminopimelate biosynthetic process"/>
    <property type="evidence" value="ECO:0007669"/>
    <property type="project" value="UniProtKB-KW"/>
</dbReference>
<name>A0A378UA90_MYCFO</name>
<gene>
    <name evidence="12" type="primary">dapA_2</name>
    <name evidence="12" type="ORF">NCTC1542_01122</name>
</gene>
<evidence type="ECO:0000256" key="11">
    <source>
        <dbReference type="ARBA" id="ARBA00047836"/>
    </source>
</evidence>
<dbReference type="Gene3D" id="3.20.20.70">
    <property type="entry name" value="Aldolase class I"/>
    <property type="match status" value="1"/>
</dbReference>
<dbReference type="SMART" id="SM01130">
    <property type="entry name" value="DHDPS"/>
    <property type="match status" value="1"/>
</dbReference>
<dbReference type="PANTHER" id="PTHR12128:SF66">
    <property type="entry name" value="4-HYDROXY-2-OXOGLUTARATE ALDOLASE, MITOCHONDRIAL"/>
    <property type="match status" value="1"/>
</dbReference>
<dbReference type="AlphaFoldDB" id="A0A378UA90"/>
<dbReference type="InterPro" id="IPR020625">
    <property type="entry name" value="Schiff_base-form_aldolases_AS"/>
</dbReference>
<dbReference type="PROSITE" id="PS00665">
    <property type="entry name" value="DHDPS_1"/>
    <property type="match status" value="1"/>
</dbReference>
<dbReference type="GO" id="GO:0009089">
    <property type="term" value="P:lysine biosynthetic process via diaminopimelate"/>
    <property type="evidence" value="ECO:0007669"/>
    <property type="project" value="UniProtKB-UniPathway"/>
</dbReference>
<keyword evidence="5" id="KW-0963">Cytoplasm</keyword>
<evidence type="ECO:0000256" key="3">
    <source>
        <dbReference type="ARBA" id="ARBA00007592"/>
    </source>
</evidence>
<comment type="catalytic activity">
    <reaction evidence="11">
        <text>L-aspartate 4-semialdehyde + pyruvate = (2S,4S)-4-hydroxy-2,3,4,5-tetrahydrodipicolinate + H2O + H(+)</text>
        <dbReference type="Rhea" id="RHEA:34171"/>
        <dbReference type="ChEBI" id="CHEBI:15361"/>
        <dbReference type="ChEBI" id="CHEBI:15377"/>
        <dbReference type="ChEBI" id="CHEBI:15378"/>
        <dbReference type="ChEBI" id="CHEBI:67139"/>
        <dbReference type="ChEBI" id="CHEBI:537519"/>
        <dbReference type="EC" id="4.3.3.7"/>
    </reaction>
</comment>
<evidence type="ECO:0000256" key="6">
    <source>
        <dbReference type="ARBA" id="ARBA00022605"/>
    </source>
</evidence>
<evidence type="ECO:0000256" key="8">
    <source>
        <dbReference type="ARBA" id="ARBA00023154"/>
    </source>
</evidence>
<dbReference type="CDD" id="cd00950">
    <property type="entry name" value="DHDPS"/>
    <property type="match status" value="1"/>
</dbReference>
<evidence type="ECO:0000256" key="10">
    <source>
        <dbReference type="ARBA" id="ARBA00023270"/>
    </source>
</evidence>
<keyword evidence="8" id="KW-0457">Lysine biosynthesis</keyword>
<dbReference type="PANTHER" id="PTHR12128">
    <property type="entry name" value="DIHYDRODIPICOLINATE SYNTHASE"/>
    <property type="match status" value="1"/>
</dbReference>
<dbReference type="PRINTS" id="PR00146">
    <property type="entry name" value="DHPICSNTHASE"/>
</dbReference>
<evidence type="ECO:0000256" key="5">
    <source>
        <dbReference type="ARBA" id="ARBA00022490"/>
    </source>
</evidence>
<evidence type="ECO:0000256" key="2">
    <source>
        <dbReference type="ARBA" id="ARBA00005120"/>
    </source>
</evidence>
<proteinExistence type="inferred from homology"/>